<reference evidence="2 3" key="1">
    <citation type="journal article" date="2009" name="J. Bacteriol.">
        <title>Complete genome sequence of the anaerobic, protein-degrading hyperthermophilic crenarchaeon Desulfurococcus kamchatkensis.</title>
        <authorList>
            <person name="Ravin N.V."/>
            <person name="Mardanov A.V."/>
            <person name="Beletsky A.V."/>
            <person name="Kublanov I.V."/>
            <person name="Kolganova T.V."/>
            <person name="Lebedinsky A.V."/>
            <person name="Chernyh N.A."/>
            <person name="Bonch-Osmolovskaya E.A."/>
            <person name="Skryabin K.G."/>
        </authorList>
    </citation>
    <scope>NUCLEOTIDE SEQUENCE [LARGE SCALE GENOMIC DNA]</scope>
    <source>
        <strain evidence="3">DSM 18924 / JCM 16383 / VKM B-2413 / 1221n</strain>
    </source>
</reference>
<sequence>MSSPRFHQYEIPFIEQELLKEGFRVDDILKLCDLHVELFREVLASRELKDVPRGHPLDLLILENQEILKWSEALGLYASLL</sequence>
<dbReference type="RefSeq" id="WP_012608100.1">
    <property type="nucleotide sequence ID" value="NC_011766.1"/>
</dbReference>
<dbReference type="GeneID" id="7171550"/>
<accession>B8D3S7</accession>
<evidence type="ECO:0000313" key="2">
    <source>
        <dbReference type="EMBL" id="ACL10758.1"/>
    </source>
</evidence>
<organism evidence="2 3">
    <name type="scientific">Desulfurococcus amylolyticus (strain DSM 18924 / JCM 16383 / VKM B-2413 / 1221n)</name>
    <name type="common">Desulfurococcus kamchatkensis</name>
    <dbReference type="NCBI Taxonomy" id="490899"/>
    <lineage>
        <taxon>Archaea</taxon>
        <taxon>Thermoproteota</taxon>
        <taxon>Thermoprotei</taxon>
        <taxon>Desulfurococcales</taxon>
        <taxon>Desulfurococcaceae</taxon>
        <taxon>Desulfurococcus</taxon>
    </lineage>
</organism>
<dbReference type="PANTHER" id="PTHR39966:SF3">
    <property type="entry name" value="DUF438 DOMAIN-CONTAINING PROTEIN"/>
    <property type="match status" value="1"/>
</dbReference>
<evidence type="ECO:0000313" key="3">
    <source>
        <dbReference type="Proteomes" id="UP000006903"/>
    </source>
</evidence>
<dbReference type="EMBL" id="CP001140">
    <property type="protein sequence ID" value="ACL10758.1"/>
    <property type="molecule type" value="Genomic_DNA"/>
</dbReference>
<feature type="domain" description="DUF438" evidence="1">
    <location>
        <begin position="9"/>
        <end position="44"/>
    </location>
</feature>
<protein>
    <submittedName>
        <fullName evidence="2">Putative PAS/PAC sensor protein</fullName>
    </submittedName>
</protein>
<dbReference type="STRING" id="490899.DKAM_0432"/>
<dbReference type="eggNOG" id="arCOG01472">
    <property type="taxonomic scope" value="Archaea"/>
</dbReference>
<dbReference type="HOGENOM" id="CLU_2565557_0_0_2"/>
<dbReference type="InterPro" id="IPR007380">
    <property type="entry name" value="DUF438"/>
</dbReference>
<dbReference type="Proteomes" id="UP000006903">
    <property type="component" value="Chromosome"/>
</dbReference>
<proteinExistence type="predicted"/>
<dbReference type="Pfam" id="PF04282">
    <property type="entry name" value="DUF438"/>
    <property type="match status" value="1"/>
</dbReference>
<dbReference type="GO" id="GO:0005886">
    <property type="term" value="C:plasma membrane"/>
    <property type="evidence" value="ECO:0007669"/>
    <property type="project" value="TreeGrafter"/>
</dbReference>
<dbReference type="PANTHER" id="PTHR39966">
    <property type="entry name" value="BLL2471 PROTEIN-RELATED"/>
    <property type="match status" value="1"/>
</dbReference>
<name>B8D3S7_DESA1</name>
<gene>
    <name evidence="2" type="ordered locus">DKAM_0432</name>
</gene>
<dbReference type="AlphaFoldDB" id="B8D3S7"/>
<dbReference type="KEGG" id="dka:DKAM_0432"/>
<evidence type="ECO:0000259" key="1">
    <source>
        <dbReference type="Pfam" id="PF04282"/>
    </source>
</evidence>